<dbReference type="Gene3D" id="3.40.50.1820">
    <property type="entry name" value="alpha/beta hydrolase"/>
    <property type="match status" value="1"/>
</dbReference>
<keyword evidence="4" id="KW-1185">Reference proteome</keyword>
<reference evidence="4" key="1">
    <citation type="journal article" date="2020" name="Stud. Mycol.">
        <title>101 Dothideomycetes genomes: A test case for predicting lifestyles and emergence of pathogens.</title>
        <authorList>
            <person name="Haridas S."/>
            <person name="Albert R."/>
            <person name="Binder M."/>
            <person name="Bloem J."/>
            <person name="LaButti K."/>
            <person name="Salamov A."/>
            <person name="Andreopoulos B."/>
            <person name="Baker S."/>
            <person name="Barry K."/>
            <person name="Bills G."/>
            <person name="Bluhm B."/>
            <person name="Cannon C."/>
            <person name="Castanera R."/>
            <person name="Culley D."/>
            <person name="Daum C."/>
            <person name="Ezra D."/>
            <person name="Gonzalez J."/>
            <person name="Henrissat B."/>
            <person name="Kuo A."/>
            <person name="Liang C."/>
            <person name="Lipzen A."/>
            <person name="Lutzoni F."/>
            <person name="Magnuson J."/>
            <person name="Mondo S."/>
            <person name="Nolan M."/>
            <person name="Ohm R."/>
            <person name="Pangilinan J."/>
            <person name="Park H.-J."/>
            <person name="Ramirez L."/>
            <person name="Alfaro M."/>
            <person name="Sun H."/>
            <person name="Tritt A."/>
            <person name="Yoshinaga Y."/>
            <person name="Zwiers L.-H."/>
            <person name="Turgeon B."/>
            <person name="Goodwin S."/>
            <person name="Spatafora J."/>
            <person name="Crous P."/>
            <person name="Grigoriev I."/>
        </authorList>
    </citation>
    <scope>NUCLEOTIDE SEQUENCE [LARGE SCALE GENOMIC DNA]</scope>
    <source>
        <strain evidence="4">CBS 304.66</strain>
    </source>
</reference>
<accession>A0A9P4K2B8</accession>
<dbReference type="Pfam" id="PF12697">
    <property type="entry name" value="Abhydrolase_6"/>
    <property type="match status" value="1"/>
</dbReference>
<dbReference type="AlphaFoldDB" id="A0A9P4K2B8"/>
<evidence type="ECO:0000256" key="1">
    <source>
        <dbReference type="SAM" id="Phobius"/>
    </source>
</evidence>
<gene>
    <name evidence="3" type="ORF">CC78DRAFT_129090</name>
</gene>
<protein>
    <submittedName>
        <fullName evidence="3">Alpha/beta-hydrolase</fullName>
    </submittedName>
</protein>
<dbReference type="OrthoDB" id="446723at2759"/>
<dbReference type="Proteomes" id="UP000800093">
    <property type="component" value="Unassembled WGS sequence"/>
</dbReference>
<comment type="caution">
    <text evidence="3">The sequence shown here is derived from an EMBL/GenBank/DDBJ whole genome shotgun (WGS) entry which is preliminary data.</text>
</comment>
<dbReference type="PANTHER" id="PTHR12277:SF81">
    <property type="entry name" value="PROTEIN ABHD13"/>
    <property type="match status" value="1"/>
</dbReference>
<dbReference type="InterPro" id="IPR000073">
    <property type="entry name" value="AB_hydrolase_1"/>
</dbReference>
<feature type="transmembrane region" description="Helical" evidence="1">
    <location>
        <begin position="6"/>
        <end position="30"/>
    </location>
</feature>
<feature type="domain" description="AB hydrolase-1" evidence="2">
    <location>
        <begin position="158"/>
        <end position="303"/>
    </location>
</feature>
<name>A0A9P4K2B8_9PLEO</name>
<evidence type="ECO:0000313" key="3">
    <source>
        <dbReference type="EMBL" id="KAF2258199.1"/>
    </source>
</evidence>
<dbReference type="PANTHER" id="PTHR12277">
    <property type="entry name" value="ALPHA/BETA HYDROLASE DOMAIN-CONTAINING PROTEIN"/>
    <property type="match status" value="1"/>
</dbReference>
<dbReference type="EMBL" id="ML986776">
    <property type="protein sequence ID" value="KAF2258199.1"/>
    <property type="molecule type" value="Genomic_DNA"/>
</dbReference>
<dbReference type="InterPro" id="IPR029058">
    <property type="entry name" value="AB_hydrolase_fold"/>
</dbReference>
<evidence type="ECO:0000259" key="2">
    <source>
        <dbReference type="Pfam" id="PF12697"/>
    </source>
</evidence>
<keyword evidence="1" id="KW-1133">Transmembrane helix</keyword>
<sequence length="402" mass="44698">MSWYSSVAIPVVTVSGIWIPLTLLCCIPWVQKQMLYLHWVTLWPGKWLEEPERAGFLSTCDLRGVPRRSADQPAENQVAPFRIPTRDGERLFAWLIAPLGVYSKNLEGFVNEKSGQHEDIEGKLAFKLLRDDPEARLIIYFHGNTGTVAQGRRTEEYRMYSAGASDKIFVISFDYRGFGKSTGSPSETGLLSDAEAVVEWALHVAKISSDRILLLGHSLGTAVATGIAHHYINLELPVEFSGLILCAAFTSTGNAFSAYSIAGVLPLLAPVKAFPALQAWFSRRIRDSWRTQARLATLARMSSKFRVMIVHAEDDTTMPWDQSQELFRSTLEAALQDSLTDEEDIDEVRVVDLGEAGRQEVWRSGARSISKLIAKHGDHNTMMKWSPIALAVLQEFGAGTSL</sequence>
<keyword evidence="1" id="KW-0472">Membrane</keyword>
<proteinExistence type="predicted"/>
<organism evidence="3 4">
    <name type="scientific">Lojkania enalia</name>
    <dbReference type="NCBI Taxonomy" id="147567"/>
    <lineage>
        <taxon>Eukaryota</taxon>
        <taxon>Fungi</taxon>
        <taxon>Dikarya</taxon>
        <taxon>Ascomycota</taxon>
        <taxon>Pezizomycotina</taxon>
        <taxon>Dothideomycetes</taxon>
        <taxon>Pleosporomycetidae</taxon>
        <taxon>Pleosporales</taxon>
        <taxon>Pleosporales incertae sedis</taxon>
        <taxon>Lojkania</taxon>
    </lineage>
</organism>
<keyword evidence="1" id="KW-0812">Transmembrane</keyword>
<dbReference type="SUPFAM" id="SSF53474">
    <property type="entry name" value="alpha/beta-Hydrolases"/>
    <property type="match status" value="1"/>
</dbReference>
<evidence type="ECO:0000313" key="4">
    <source>
        <dbReference type="Proteomes" id="UP000800093"/>
    </source>
</evidence>